<dbReference type="GO" id="GO:0004315">
    <property type="term" value="F:3-oxoacyl-[acyl-carrier-protein] synthase activity"/>
    <property type="evidence" value="ECO:0007669"/>
    <property type="project" value="TreeGrafter"/>
</dbReference>
<dbReference type="STRING" id="589385.SAMN05421504_108197"/>
<dbReference type="CDD" id="cd00834">
    <property type="entry name" value="KAS_I_II"/>
    <property type="match status" value="1"/>
</dbReference>
<keyword evidence="7" id="KW-1185">Reference proteome</keyword>
<evidence type="ECO:0000313" key="6">
    <source>
        <dbReference type="EMBL" id="SDZ00002.1"/>
    </source>
</evidence>
<name>A0A1H3PFR1_9PSEU</name>
<protein>
    <submittedName>
        <fullName evidence="6">3-oxoacyl-[acyl-carrier-protein] synthase II</fullName>
    </submittedName>
</protein>
<dbReference type="EMBL" id="FNON01000008">
    <property type="protein sequence ID" value="SDZ00002.1"/>
    <property type="molecule type" value="Genomic_DNA"/>
</dbReference>
<dbReference type="Proteomes" id="UP000199515">
    <property type="component" value="Unassembled WGS sequence"/>
</dbReference>
<comment type="similarity">
    <text evidence="1 4">Belongs to the thiolase-like superfamily. Beta-ketoacyl-ACP synthases family.</text>
</comment>
<dbReference type="InterPro" id="IPR020841">
    <property type="entry name" value="PKS_Beta-ketoAc_synthase_dom"/>
</dbReference>
<dbReference type="InterPro" id="IPR016039">
    <property type="entry name" value="Thiolase-like"/>
</dbReference>
<feature type="domain" description="Ketosynthase family 3 (KS3)" evidence="5">
    <location>
        <begin position="1"/>
        <end position="384"/>
    </location>
</feature>
<dbReference type="SUPFAM" id="SSF53901">
    <property type="entry name" value="Thiolase-like"/>
    <property type="match status" value="2"/>
</dbReference>
<evidence type="ECO:0000256" key="2">
    <source>
        <dbReference type="ARBA" id="ARBA00022679"/>
    </source>
</evidence>
<dbReference type="InterPro" id="IPR014030">
    <property type="entry name" value="Ketoacyl_synth_N"/>
</dbReference>
<reference evidence="6 7" key="1">
    <citation type="submission" date="2016-10" db="EMBL/GenBank/DDBJ databases">
        <authorList>
            <person name="de Groot N.N."/>
        </authorList>
    </citation>
    <scope>NUCLEOTIDE SEQUENCE [LARGE SCALE GENOMIC DNA]</scope>
    <source>
        <strain evidence="6 7">CPCC 202699</strain>
    </source>
</reference>
<evidence type="ECO:0000256" key="4">
    <source>
        <dbReference type="RuleBase" id="RU003694"/>
    </source>
</evidence>
<evidence type="ECO:0000256" key="1">
    <source>
        <dbReference type="ARBA" id="ARBA00008467"/>
    </source>
</evidence>
<dbReference type="SMART" id="SM00825">
    <property type="entry name" value="PKS_KS"/>
    <property type="match status" value="1"/>
</dbReference>
<dbReference type="PROSITE" id="PS52004">
    <property type="entry name" value="KS3_2"/>
    <property type="match status" value="1"/>
</dbReference>
<dbReference type="FunFam" id="3.40.47.10:FF:000029">
    <property type="entry name" value="3-oxoacyl-[acyl-carrier-protein] synthase 1"/>
    <property type="match status" value="1"/>
</dbReference>
<evidence type="ECO:0000259" key="5">
    <source>
        <dbReference type="PROSITE" id="PS52004"/>
    </source>
</evidence>
<gene>
    <name evidence="6" type="ORF">SAMN05421504_108197</name>
</gene>
<sequence>MGEQVWITGIGAVTPAGWTAAETWSAVAAGKRFGQALRRFPLFDAATKVGAPVPGRELVASEGSHAIEFGIAAAGEALTSAGLAEDEAIDVAIVATHGERQLPGPGRPAQLGKVADIVAAVQGRANAARRTALYGACAGGGLAVGSAAKLIRSGQADIVLAGGTDNLLREIDFFSFCSLYAMTSRDCPPEEASAPFDARRDGFLLAEGSGFVVLESERHARARGAERLATVDGFGFSQNAYHMVASPPDALGPQYAMQRALDDAQLNPADIDYINAHGTSTRDNDWCETLAIRQAFGAEADGIPVSSVKGVLGHSMASAGAIETVLCVQALRDQIAPPTANITVPDPKCDLDYIPNGAREMKLDKIVNNSFGFGGHNASLILGKG</sequence>
<dbReference type="InterPro" id="IPR014031">
    <property type="entry name" value="Ketoacyl_synth_C"/>
</dbReference>
<organism evidence="6 7">
    <name type="scientific">Amycolatopsis xylanica</name>
    <dbReference type="NCBI Taxonomy" id="589385"/>
    <lineage>
        <taxon>Bacteria</taxon>
        <taxon>Bacillati</taxon>
        <taxon>Actinomycetota</taxon>
        <taxon>Actinomycetes</taxon>
        <taxon>Pseudonocardiales</taxon>
        <taxon>Pseudonocardiaceae</taxon>
        <taxon>Amycolatopsis</taxon>
    </lineage>
</organism>
<evidence type="ECO:0000256" key="3">
    <source>
        <dbReference type="ARBA" id="ARBA00023315"/>
    </source>
</evidence>
<dbReference type="OrthoDB" id="9808669at2"/>
<keyword evidence="2 4" id="KW-0808">Transferase</keyword>
<dbReference type="Gene3D" id="3.40.47.10">
    <property type="match status" value="1"/>
</dbReference>
<evidence type="ECO:0000313" key="7">
    <source>
        <dbReference type="Proteomes" id="UP000199515"/>
    </source>
</evidence>
<dbReference type="PANTHER" id="PTHR11712:SF336">
    <property type="entry name" value="3-OXOACYL-[ACYL-CARRIER-PROTEIN] SYNTHASE, MITOCHONDRIAL"/>
    <property type="match status" value="1"/>
</dbReference>
<dbReference type="RefSeq" id="WP_091295580.1">
    <property type="nucleotide sequence ID" value="NZ_FNON01000008.1"/>
</dbReference>
<proteinExistence type="inferred from homology"/>
<keyword evidence="3" id="KW-0012">Acyltransferase</keyword>
<dbReference type="Pfam" id="PF02801">
    <property type="entry name" value="Ketoacyl-synt_C"/>
    <property type="match status" value="1"/>
</dbReference>
<dbReference type="GO" id="GO:0006633">
    <property type="term" value="P:fatty acid biosynthetic process"/>
    <property type="evidence" value="ECO:0007669"/>
    <property type="project" value="TreeGrafter"/>
</dbReference>
<dbReference type="InterPro" id="IPR000794">
    <property type="entry name" value="Beta-ketoacyl_synthase"/>
</dbReference>
<dbReference type="Pfam" id="PF00109">
    <property type="entry name" value="ketoacyl-synt"/>
    <property type="match status" value="1"/>
</dbReference>
<dbReference type="GO" id="GO:0005829">
    <property type="term" value="C:cytosol"/>
    <property type="evidence" value="ECO:0007669"/>
    <property type="project" value="TreeGrafter"/>
</dbReference>
<accession>A0A1H3PFR1</accession>
<dbReference type="PANTHER" id="PTHR11712">
    <property type="entry name" value="POLYKETIDE SYNTHASE-RELATED"/>
    <property type="match status" value="1"/>
</dbReference>
<dbReference type="AlphaFoldDB" id="A0A1H3PFR1"/>